<organism evidence="2 3">
    <name type="scientific">Vibrio vulnificus (strain CMCP6)</name>
    <dbReference type="NCBI Taxonomy" id="216895"/>
    <lineage>
        <taxon>Bacteria</taxon>
        <taxon>Pseudomonadati</taxon>
        <taxon>Pseudomonadota</taxon>
        <taxon>Gammaproteobacteria</taxon>
        <taxon>Vibrionales</taxon>
        <taxon>Vibrionaceae</taxon>
        <taxon>Vibrio</taxon>
    </lineage>
</organism>
<dbReference type="SUPFAM" id="SSF54523">
    <property type="entry name" value="Pili subunits"/>
    <property type="match status" value="1"/>
</dbReference>
<dbReference type="AlphaFoldDB" id="A0A3Q0L3R2"/>
<evidence type="ECO:0000313" key="2">
    <source>
        <dbReference type="EMBL" id="AAO09883.1"/>
    </source>
</evidence>
<name>A0A3Q0L3R2_VIBVU</name>
<sequence length="151" mass="15357">MKRQGGFTLIELVVVIVILGILAVTAAPRFLNLQDDARSSALQGLKGAMAGAAGIVYGKAAIEGLEAISSGRSISGANGNNINLVFGYPEASANGIGRAVAGIDEDWSVISSGTGTITYGFENNTACFVTYAINATAATAQEPAITVTECN</sequence>
<feature type="transmembrane region" description="Helical" evidence="1">
    <location>
        <begin position="12"/>
        <end position="31"/>
    </location>
</feature>
<gene>
    <name evidence="2" type="ordered locus">VV1_1443</name>
</gene>
<evidence type="ECO:0000313" key="3">
    <source>
        <dbReference type="Proteomes" id="UP000002275"/>
    </source>
</evidence>
<reference evidence="2 3" key="3">
    <citation type="journal article" date="2011" name="Mol. Syst. Biol.">
        <title>Integrative genome-scale metabolic analysis of Vibrio vulnificus for drug targeting and discovery.</title>
        <authorList>
            <person name="Kim H.U."/>
            <person name="Kim S.Y."/>
            <person name="Jeong H."/>
            <person name="Kim T.Y."/>
            <person name="Kim J.J."/>
            <person name="Choy H.E."/>
            <person name="Yi K.Y."/>
            <person name="Rhee J.H."/>
            <person name="Lee S.Y."/>
        </authorList>
    </citation>
    <scope>NUCLEOTIDE SEQUENCE [LARGE SCALE GENOMIC DNA]</scope>
    <source>
        <strain evidence="2 3">CMCP6</strain>
    </source>
</reference>
<accession>A0A3Q0L3R2</accession>
<dbReference type="InterPro" id="IPR045584">
    <property type="entry name" value="Pilin-like"/>
</dbReference>
<evidence type="ECO:0000256" key="1">
    <source>
        <dbReference type="SAM" id="Phobius"/>
    </source>
</evidence>
<keyword evidence="1" id="KW-0812">Transmembrane</keyword>
<dbReference type="EMBL" id="AE016795">
    <property type="protein sequence ID" value="AAO09883.1"/>
    <property type="molecule type" value="Genomic_DNA"/>
</dbReference>
<dbReference type="NCBIfam" id="TIGR02532">
    <property type="entry name" value="IV_pilin_GFxxxE"/>
    <property type="match status" value="1"/>
</dbReference>
<keyword evidence="1" id="KW-0472">Membrane</keyword>
<dbReference type="PROSITE" id="PS00409">
    <property type="entry name" value="PROKAR_NTER_METHYL"/>
    <property type="match status" value="1"/>
</dbReference>
<dbReference type="InterPro" id="IPR012902">
    <property type="entry name" value="N_methyl_site"/>
</dbReference>
<keyword evidence="1" id="KW-1133">Transmembrane helix</keyword>
<dbReference type="Pfam" id="PF07963">
    <property type="entry name" value="N_methyl"/>
    <property type="match status" value="1"/>
</dbReference>
<reference evidence="3" key="1">
    <citation type="submission" date="2002-12" db="EMBL/GenBank/DDBJ databases">
        <title>Complete genome sequence of Vibrio vulnificus CMCP6.</title>
        <authorList>
            <person name="Rhee J.H."/>
            <person name="Kim S.Y."/>
            <person name="Chung S.S."/>
            <person name="Kim J.J."/>
            <person name="Moon Y.H."/>
            <person name="Jeong H."/>
            <person name="Choy H.E."/>
        </authorList>
    </citation>
    <scope>NUCLEOTIDE SEQUENCE [LARGE SCALE GENOMIC DNA]</scope>
    <source>
        <strain evidence="3">CMCP6</strain>
    </source>
</reference>
<dbReference type="Proteomes" id="UP000002275">
    <property type="component" value="Chromosome I"/>
</dbReference>
<protein>
    <submittedName>
        <fullName evidence="2">MSHA pilin protein MshA</fullName>
    </submittedName>
</protein>
<proteinExistence type="predicted"/>
<reference evidence="2 3" key="2">
    <citation type="journal article" date="2003" name="Infect. Immun.">
        <title>Characterization and pathogenic significance of Vibrio vulnificus antigens preferentially expressed in septicemic patients.</title>
        <authorList>
            <person name="Kim Y.R."/>
            <person name="Lee S.E."/>
            <person name="Kim C.M."/>
            <person name="Kim S.Y."/>
            <person name="Shin E.K."/>
            <person name="Shin D.H."/>
            <person name="Chung S.S."/>
            <person name="Choy H.E."/>
            <person name="Progulske-Fox A."/>
            <person name="Hillman J.D."/>
            <person name="Handfield M."/>
            <person name="Rhee J.H."/>
        </authorList>
    </citation>
    <scope>NUCLEOTIDE SEQUENCE [LARGE SCALE GENOMIC DNA]</scope>
    <source>
        <strain evidence="2 3">CMCP6</strain>
    </source>
</reference>
<dbReference type="RefSeq" id="WP_011079401.1">
    <property type="nucleotide sequence ID" value="NC_004459.3"/>
</dbReference>
<dbReference type="Gene3D" id="3.30.700.10">
    <property type="entry name" value="Glycoprotein, Type 4 Pilin"/>
    <property type="match status" value="1"/>
</dbReference>
<dbReference type="KEGG" id="vvu:VV1_1443"/>